<reference evidence="4 6" key="1">
    <citation type="submission" date="2015-11" db="EMBL/GenBank/DDBJ databases">
        <title>Genomic analysis of 38 Legionella species identifies large and diverse effector repertoires.</title>
        <authorList>
            <person name="Burstein D."/>
            <person name="Amaro F."/>
            <person name="Zusman T."/>
            <person name="Lifshitz Z."/>
            <person name="Cohen O."/>
            <person name="Gilbert J.A."/>
            <person name="Pupko T."/>
            <person name="Shuman H.A."/>
            <person name="Segal G."/>
        </authorList>
    </citation>
    <scope>NUCLEOTIDE SEQUENCE [LARGE SCALE GENOMIC DNA]</scope>
    <source>
        <strain evidence="4 6">SC-18-C9</strain>
    </source>
</reference>
<keyword evidence="2 5" id="KW-0378">Hydrolase</keyword>
<dbReference type="GO" id="GO:0000270">
    <property type="term" value="P:peptidoglycan metabolic process"/>
    <property type="evidence" value="ECO:0007669"/>
    <property type="project" value="TreeGrafter"/>
</dbReference>
<evidence type="ECO:0000256" key="2">
    <source>
        <dbReference type="ARBA" id="ARBA00022801"/>
    </source>
</evidence>
<dbReference type="EMBL" id="LNYZ01000010">
    <property type="protein sequence ID" value="KTD78120.1"/>
    <property type="molecule type" value="Genomic_DNA"/>
</dbReference>
<dbReference type="PANTHER" id="PTHR30023:SF0">
    <property type="entry name" value="PENICILLIN-SENSITIVE CARBOXYPEPTIDASE A"/>
    <property type="match status" value="1"/>
</dbReference>
<dbReference type="SUPFAM" id="SSF56601">
    <property type="entry name" value="beta-lactamase/transpeptidase-like"/>
    <property type="match status" value="1"/>
</dbReference>
<name>A0A378L894_9GAMM</name>
<keyword evidence="5" id="KW-0645">Protease</keyword>
<dbReference type="OrthoDB" id="9802627at2"/>
<protein>
    <submittedName>
        <fullName evidence="5">D-alanyl-D-alanine carboxypeptidase/D-alanyl-D -alanine-endopeptidase</fullName>
        <ecNumber evidence="4 5">3.4.16.4</ecNumber>
    </submittedName>
    <submittedName>
        <fullName evidence="4">D-alanyl-D-alanine carboxypeptidase/D-alanyl-D-alanine-endopeptidase</fullName>
    </submittedName>
</protein>
<dbReference type="PRINTS" id="PR00922">
    <property type="entry name" value="DADACBPTASE3"/>
</dbReference>
<dbReference type="Gene3D" id="3.40.710.10">
    <property type="entry name" value="DD-peptidase/beta-lactamase superfamily"/>
    <property type="match status" value="2"/>
</dbReference>
<dbReference type="STRING" id="460.Lstg_1401"/>
<feature type="chain" id="PRO_5016870260" evidence="3">
    <location>
        <begin position="20"/>
        <end position="597"/>
    </location>
</feature>
<dbReference type="InterPro" id="IPR000667">
    <property type="entry name" value="Peptidase_S13"/>
</dbReference>
<dbReference type="GO" id="GO:0006508">
    <property type="term" value="P:proteolysis"/>
    <property type="evidence" value="ECO:0007669"/>
    <property type="project" value="InterPro"/>
</dbReference>
<dbReference type="PANTHER" id="PTHR30023">
    <property type="entry name" value="D-ALANYL-D-ALANINE CARBOXYPEPTIDASE"/>
    <property type="match status" value="1"/>
</dbReference>
<dbReference type="Pfam" id="PF02113">
    <property type="entry name" value="Peptidase_S13"/>
    <property type="match status" value="1"/>
</dbReference>
<keyword evidence="6" id="KW-1185">Reference proteome</keyword>
<reference evidence="5 7" key="2">
    <citation type="submission" date="2018-06" db="EMBL/GenBank/DDBJ databases">
        <authorList>
            <consortium name="Pathogen Informatics"/>
            <person name="Doyle S."/>
        </authorList>
    </citation>
    <scope>NUCLEOTIDE SEQUENCE [LARGE SCALE GENOMIC DNA]</scope>
    <source>
        <strain evidence="5 7">NCTC11991</strain>
    </source>
</reference>
<feature type="signal peptide" evidence="3">
    <location>
        <begin position="1"/>
        <end position="19"/>
    </location>
</feature>
<gene>
    <name evidence="5" type="primary">dacB_1</name>
    <name evidence="4" type="ORF">Lstg_1401</name>
    <name evidence="5" type="ORF">NCTC11991_00725</name>
</gene>
<sequence>MRRTLTGVFLLALSTISYSASIQTEVDRLINRVNPNVNLGIVVLDLTSGKTLYRRNAERLYIPASNMKLFSEAAALMVLGPDYRFKNQLSMSAGKIQQGVLQGNVYVRLSGDPSFSRDNLNTLLSSLKEWNINTIQGNVYIDSSLANVDPYPPGWLTTDLSYSYGAPNAPVMVDSNRLTVTVNPGAQAGDPAIVEVDDGGGAIALNNQATTKANAKGCGVGFSLDQENHLTVRGCVGVGQWAVQQRLAIKNPLMYAQGMIKSQLAKANIQLNGQVQLGKTPAGSLLIATQHSKQVSQLMADTLKPSDNLYADSLYLHAAEKLNNGIPVNWRNAQPLIKNFLQSQTGIDFSNAIFTDGSGLSRYSLVTPEQTISLLKFLYQRFPLSYEYIAALPISGRDGTLQKRFQIPTQQGFVRAKTGTMTGINSLSGYLYTANGHTLAFAMYVNRQPGKASGPGRPVLDALCTYFLQKSPGSSRLSRIFSPHQRISFQLNPTQAERQKAHQAKWRRLESAIRTALRGQSVNVIYRGNELIVSDNQTDPGKVWSTLQSVVKKYPFAVMLSSKTLTINPSGSPILLWVQALDTPNQAQRIWSIREAS</sequence>
<evidence type="ECO:0000256" key="1">
    <source>
        <dbReference type="ARBA" id="ARBA00006096"/>
    </source>
</evidence>
<accession>A0A378L894</accession>
<dbReference type="Gene3D" id="3.50.80.20">
    <property type="entry name" value="D-Ala-D-Ala carboxypeptidase C, peptidase S13"/>
    <property type="match status" value="1"/>
</dbReference>
<dbReference type="NCBIfam" id="TIGR00666">
    <property type="entry name" value="PBP4"/>
    <property type="match status" value="1"/>
</dbReference>
<evidence type="ECO:0000313" key="6">
    <source>
        <dbReference type="Proteomes" id="UP000054820"/>
    </source>
</evidence>
<dbReference type="RefSeq" id="WP_058476965.1">
    <property type="nucleotide sequence ID" value="NZ_CAAAIO010000012.1"/>
</dbReference>
<dbReference type="Proteomes" id="UP000054820">
    <property type="component" value="Unassembled WGS sequence"/>
</dbReference>
<keyword evidence="5" id="KW-0121">Carboxypeptidase</keyword>
<evidence type="ECO:0000256" key="3">
    <source>
        <dbReference type="SAM" id="SignalP"/>
    </source>
</evidence>
<dbReference type="Proteomes" id="UP000255110">
    <property type="component" value="Unassembled WGS sequence"/>
</dbReference>
<dbReference type="EMBL" id="UGOY01000001">
    <property type="protein sequence ID" value="STY22142.1"/>
    <property type="molecule type" value="Genomic_DNA"/>
</dbReference>
<proteinExistence type="inferred from homology"/>
<keyword evidence="3" id="KW-0732">Signal</keyword>
<organism evidence="5 7">
    <name type="scientific">Legionella steigerwaltii</name>
    <dbReference type="NCBI Taxonomy" id="460"/>
    <lineage>
        <taxon>Bacteria</taxon>
        <taxon>Pseudomonadati</taxon>
        <taxon>Pseudomonadota</taxon>
        <taxon>Gammaproteobacteria</taxon>
        <taxon>Legionellales</taxon>
        <taxon>Legionellaceae</taxon>
        <taxon>Legionella</taxon>
    </lineage>
</organism>
<evidence type="ECO:0000313" key="4">
    <source>
        <dbReference type="EMBL" id="KTD78120.1"/>
    </source>
</evidence>
<dbReference type="EC" id="3.4.16.4" evidence="4 5"/>
<dbReference type="GO" id="GO:0009002">
    <property type="term" value="F:serine-type D-Ala-D-Ala carboxypeptidase activity"/>
    <property type="evidence" value="ECO:0007669"/>
    <property type="project" value="UniProtKB-EC"/>
</dbReference>
<dbReference type="InterPro" id="IPR012338">
    <property type="entry name" value="Beta-lactam/transpept-like"/>
</dbReference>
<evidence type="ECO:0000313" key="7">
    <source>
        <dbReference type="Proteomes" id="UP000255110"/>
    </source>
</evidence>
<dbReference type="AlphaFoldDB" id="A0A378L894"/>
<evidence type="ECO:0000313" key="5">
    <source>
        <dbReference type="EMBL" id="STY22142.1"/>
    </source>
</evidence>
<comment type="similarity">
    <text evidence="1">Belongs to the peptidase S13 family.</text>
</comment>